<dbReference type="PROSITE" id="PS51257">
    <property type="entry name" value="PROKAR_LIPOPROTEIN"/>
    <property type="match status" value="1"/>
</dbReference>
<dbReference type="PANTHER" id="PTHR35789:SF1">
    <property type="entry name" value="SPORE GERMINATION PROTEIN B3"/>
    <property type="match status" value="1"/>
</dbReference>
<evidence type="ECO:0000256" key="3">
    <source>
        <dbReference type="ARBA" id="ARBA00022544"/>
    </source>
</evidence>
<evidence type="ECO:0000256" key="7">
    <source>
        <dbReference type="ARBA" id="ARBA00023288"/>
    </source>
</evidence>
<dbReference type="NCBIfam" id="TIGR02887">
    <property type="entry name" value="spore_ger_x_C"/>
    <property type="match status" value="1"/>
</dbReference>
<evidence type="ECO:0000259" key="9">
    <source>
        <dbReference type="Pfam" id="PF25198"/>
    </source>
</evidence>
<keyword evidence="11" id="KW-1185">Reference proteome</keyword>
<evidence type="ECO:0000256" key="4">
    <source>
        <dbReference type="ARBA" id="ARBA00022729"/>
    </source>
</evidence>
<evidence type="ECO:0000256" key="1">
    <source>
        <dbReference type="ARBA" id="ARBA00004635"/>
    </source>
</evidence>
<dbReference type="Proteomes" id="UP000682713">
    <property type="component" value="Unassembled WGS sequence"/>
</dbReference>
<evidence type="ECO:0000313" key="11">
    <source>
        <dbReference type="Proteomes" id="UP000682713"/>
    </source>
</evidence>
<evidence type="ECO:0000256" key="6">
    <source>
        <dbReference type="ARBA" id="ARBA00023139"/>
    </source>
</evidence>
<dbReference type="InterPro" id="IPR046953">
    <property type="entry name" value="Spore_GerAC-like_C"/>
</dbReference>
<dbReference type="PANTHER" id="PTHR35789">
    <property type="entry name" value="SPORE GERMINATION PROTEIN B3"/>
    <property type="match status" value="1"/>
</dbReference>
<accession>A0A942TRG2</accession>
<reference evidence="10 11" key="1">
    <citation type="submission" date="2021-05" db="EMBL/GenBank/DDBJ databases">
        <title>Novel Bacillus species.</title>
        <authorList>
            <person name="Liu G."/>
        </authorList>
    </citation>
    <scope>NUCLEOTIDE SEQUENCE [LARGE SCALE GENOMIC DNA]</scope>
    <source>
        <strain evidence="10 11">FJAT-49732</strain>
    </source>
</reference>
<keyword evidence="4" id="KW-0732">Signal</keyword>
<evidence type="ECO:0000256" key="5">
    <source>
        <dbReference type="ARBA" id="ARBA00023136"/>
    </source>
</evidence>
<name>A0A942TRG2_9BACI</name>
<organism evidence="10 11">
    <name type="scientific">Lederbergia citrisecunda</name>
    <dbReference type="NCBI Taxonomy" id="2833583"/>
    <lineage>
        <taxon>Bacteria</taxon>
        <taxon>Bacillati</taxon>
        <taxon>Bacillota</taxon>
        <taxon>Bacilli</taxon>
        <taxon>Bacillales</taxon>
        <taxon>Bacillaceae</taxon>
        <taxon>Lederbergia</taxon>
    </lineage>
</organism>
<dbReference type="RefSeq" id="WP_213112405.1">
    <property type="nucleotide sequence ID" value="NZ_JAGYPJ010000001.1"/>
</dbReference>
<dbReference type="InterPro" id="IPR008844">
    <property type="entry name" value="Spore_GerAC-like"/>
</dbReference>
<dbReference type="Pfam" id="PF25198">
    <property type="entry name" value="Spore_GerAC_N"/>
    <property type="match status" value="1"/>
</dbReference>
<dbReference type="AlphaFoldDB" id="A0A942TRG2"/>
<dbReference type="GO" id="GO:0009847">
    <property type="term" value="P:spore germination"/>
    <property type="evidence" value="ECO:0007669"/>
    <property type="project" value="InterPro"/>
</dbReference>
<sequence>MRDLRKGILLLICLSLFFLSACDFKDIDRRIFVMAIGIDLTNNKEKPYKVTLKLAIASGALKGAQGGDKYTYVVKESPTLASAFRIMKTHIDKDIDFGHSRVIILGKKVLEQDLKDVMDLLIRRRDIQMISWVGIGQPSAEKVLKTEPPSEMAGSIVLPNFFSNNGVESPYIVSTYLFDLRRKLLENGIDPILPLIKANRDKTKLIVNKSIIAPKSNNNIMLSSNETKMYNLLANKTKKLEIIVSKKKIAFTMAVDSSKVKYKIITAPNTQPVIKMEIKMRGIIEESNKSLSPTSLNKYNKLVNQKTKKDVLQLLNKLQKENLDPIGFGLRYKATRLHNRDTFAEWKSLYPDVRFDVTVKANIKSTGTIE</sequence>
<evidence type="ECO:0000259" key="8">
    <source>
        <dbReference type="Pfam" id="PF05504"/>
    </source>
</evidence>
<dbReference type="Pfam" id="PF05504">
    <property type="entry name" value="Spore_GerAC"/>
    <property type="match status" value="1"/>
</dbReference>
<keyword evidence="6" id="KW-0564">Palmitate</keyword>
<dbReference type="GO" id="GO:0016020">
    <property type="term" value="C:membrane"/>
    <property type="evidence" value="ECO:0007669"/>
    <property type="project" value="UniProtKB-SubCell"/>
</dbReference>
<gene>
    <name evidence="10" type="ORF">KHA93_20460</name>
</gene>
<comment type="subcellular location">
    <subcellularLocation>
        <location evidence="1">Membrane</location>
        <topology evidence="1">Lipid-anchor</topology>
    </subcellularLocation>
</comment>
<evidence type="ECO:0000313" key="10">
    <source>
        <dbReference type="EMBL" id="MBS4201983.1"/>
    </source>
</evidence>
<dbReference type="InterPro" id="IPR038501">
    <property type="entry name" value="Spore_GerAC_C_sf"/>
</dbReference>
<evidence type="ECO:0000256" key="2">
    <source>
        <dbReference type="ARBA" id="ARBA00007886"/>
    </source>
</evidence>
<proteinExistence type="inferred from homology"/>
<comment type="similarity">
    <text evidence="2">Belongs to the GerABKC lipoprotein family.</text>
</comment>
<dbReference type="EMBL" id="JAGYPJ010000001">
    <property type="protein sequence ID" value="MBS4201983.1"/>
    <property type="molecule type" value="Genomic_DNA"/>
</dbReference>
<keyword evidence="3" id="KW-0309">Germination</keyword>
<dbReference type="Gene3D" id="3.30.300.210">
    <property type="entry name" value="Nutrient germinant receptor protein C, domain 3"/>
    <property type="match status" value="1"/>
</dbReference>
<protein>
    <submittedName>
        <fullName evidence="10">Ger(X)C family spore germination protein</fullName>
    </submittedName>
</protein>
<feature type="domain" description="Spore germination GerAC-like C-terminal" evidence="8">
    <location>
        <begin position="222"/>
        <end position="367"/>
    </location>
</feature>
<keyword evidence="5" id="KW-0472">Membrane</keyword>
<comment type="caution">
    <text evidence="10">The sequence shown here is derived from an EMBL/GenBank/DDBJ whole genome shotgun (WGS) entry which is preliminary data.</text>
</comment>
<dbReference type="InterPro" id="IPR057336">
    <property type="entry name" value="GerAC_N"/>
</dbReference>
<keyword evidence="7" id="KW-0449">Lipoprotein</keyword>
<feature type="domain" description="Spore germination protein N-terminal" evidence="9">
    <location>
        <begin position="23"/>
        <end position="197"/>
    </location>
</feature>